<gene>
    <name evidence="2" type="ORF">CO009_00790</name>
</gene>
<feature type="transmembrane region" description="Helical" evidence="1">
    <location>
        <begin position="5"/>
        <end position="22"/>
    </location>
</feature>
<feature type="non-terminal residue" evidence="2">
    <location>
        <position position="1"/>
    </location>
</feature>
<evidence type="ECO:0000256" key="1">
    <source>
        <dbReference type="SAM" id="Phobius"/>
    </source>
</evidence>
<dbReference type="Proteomes" id="UP000228960">
    <property type="component" value="Unassembled WGS sequence"/>
</dbReference>
<evidence type="ECO:0000313" key="3">
    <source>
        <dbReference type="Proteomes" id="UP000228960"/>
    </source>
</evidence>
<feature type="transmembrane region" description="Helical" evidence="1">
    <location>
        <begin position="70"/>
        <end position="87"/>
    </location>
</feature>
<keyword evidence="1" id="KW-0472">Membrane</keyword>
<reference evidence="3" key="1">
    <citation type="submission" date="2017-09" db="EMBL/GenBank/DDBJ databases">
        <title>Depth-based differentiation of microbial function through sediment-hosted aquifers and enrichment of novel symbionts in the deep terrestrial subsurface.</title>
        <authorList>
            <person name="Probst A.J."/>
            <person name="Ladd B."/>
            <person name="Jarett J.K."/>
            <person name="Geller-Mcgrath D.E."/>
            <person name="Sieber C.M.K."/>
            <person name="Emerson J.B."/>
            <person name="Anantharaman K."/>
            <person name="Thomas B.C."/>
            <person name="Malmstrom R."/>
            <person name="Stieglmeier M."/>
            <person name="Klingl A."/>
            <person name="Woyke T."/>
            <person name="Ryan C.M."/>
            <person name="Banfield J.F."/>
        </authorList>
    </citation>
    <scope>NUCLEOTIDE SEQUENCE [LARGE SCALE GENOMIC DNA]</scope>
</reference>
<name>A0A2M8GKD2_9BACT</name>
<accession>A0A2M8GKD2</accession>
<keyword evidence="1" id="KW-0812">Transmembrane</keyword>
<organism evidence="2 3">
    <name type="scientific">Candidatus Shapirobacteria bacterium CG_4_8_14_3_um_filter_35_11</name>
    <dbReference type="NCBI Taxonomy" id="1974874"/>
    <lineage>
        <taxon>Bacteria</taxon>
        <taxon>Candidatus Shapironibacteriota</taxon>
    </lineage>
</organism>
<protein>
    <recommendedName>
        <fullName evidence="4">ABC transporter permease</fullName>
    </recommendedName>
</protein>
<dbReference type="Pfam" id="PF06182">
    <property type="entry name" value="ABC2_membrane_6"/>
    <property type="match status" value="1"/>
</dbReference>
<feature type="transmembrane region" description="Helical" evidence="1">
    <location>
        <begin position="34"/>
        <end position="58"/>
    </location>
</feature>
<dbReference type="AlphaFoldDB" id="A0A2M8GKD2"/>
<dbReference type="PANTHER" id="PTHR36832">
    <property type="entry name" value="SLR1174 PROTEIN-RELATED"/>
    <property type="match status" value="1"/>
</dbReference>
<dbReference type="EMBL" id="PFQM01000021">
    <property type="protein sequence ID" value="PJC80919.1"/>
    <property type="molecule type" value="Genomic_DNA"/>
</dbReference>
<sequence>IIDKLFNLFFMFWEFILILLLFKPELAMPSLFNFIAFILFLFLSIISFFFYSLVISFIAFWSEDAWSSRFLFGVVFITIFSGQYIPLDFLPPVIGKILDYTPYPYMFYYPLKVWLGQIDQNMIYLRLLNGSLICIFFYFLSQFMWLKGKQKYQSYGN</sequence>
<feature type="transmembrane region" description="Helical" evidence="1">
    <location>
        <begin position="123"/>
        <end position="146"/>
    </location>
</feature>
<proteinExistence type="predicted"/>
<comment type="caution">
    <text evidence="2">The sequence shown here is derived from an EMBL/GenBank/DDBJ whole genome shotgun (WGS) entry which is preliminary data.</text>
</comment>
<dbReference type="PANTHER" id="PTHR36832:SF1">
    <property type="entry name" value="SLR1174 PROTEIN"/>
    <property type="match status" value="1"/>
</dbReference>
<evidence type="ECO:0000313" key="2">
    <source>
        <dbReference type="EMBL" id="PJC80919.1"/>
    </source>
</evidence>
<keyword evidence="1" id="KW-1133">Transmembrane helix</keyword>
<evidence type="ECO:0008006" key="4">
    <source>
        <dbReference type="Google" id="ProtNLM"/>
    </source>
</evidence>
<dbReference type="InterPro" id="IPR010390">
    <property type="entry name" value="ABC-2_transporter-like"/>
</dbReference>